<dbReference type="OrthoDB" id="439910at2759"/>
<evidence type="ECO:0000313" key="2">
    <source>
        <dbReference type="EMBL" id="OLP80108.1"/>
    </source>
</evidence>
<keyword evidence="3" id="KW-1185">Reference proteome</keyword>
<name>A0A1Q9CB13_SYMMI</name>
<organism evidence="2 3">
    <name type="scientific">Symbiodinium microadriaticum</name>
    <name type="common">Dinoflagellate</name>
    <name type="synonym">Zooxanthella microadriatica</name>
    <dbReference type="NCBI Taxonomy" id="2951"/>
    <lineage>
        <taxon>Eukaryota</taxon>
        <taxon>Sar</taxon>
        <taxon>Alveolata</taxon>
        <taxon>Dinophyceae</taxon>
        <taxon>Suessiales</taxon>
        <taxon>Symbiodiniaceae</taxon>
        <taxon>Symbiodinium</taxon>
    </lineage>
</organism>
<gene>
    <name evidence="2" type="ORF">AK812_SmicGene39525</name>
</gene>
<evidence type="ECO:0000313" key="3">
    <source>
        <dbReference type="Proteomes" id="UP000186817"/>
    </source>
</evidence>
<accession>A0A1Q9CB13</accession>
<comment type="caution">
    <text evidence="2">The sequence shown here is derived from an EMBL/GenBank/DDBJ whole genome shotgun (WGS) entry which is preliminary data.</text>
</comment>
<evidence type="ECO:0000256" key="1">
    <source>
        <dbReference type="SAM" id="MobiDB-lite"/>
    </source>
</evidence>
<feature type="region of interest" description="Disordered" evidence="1">
    <location>
        <begin position="515"/>
        <end position="600"/>
    </location>
</feature>
<sequence>MMHAGTSLRPNRQCCRWKCTDVFDTSSSLKDRVATLRQDLAKMSNVEMNQKVLQLMACMKLDDAGSEIKQYMLYGEEICRQVSLTFIDSYGLYLKLTRKHIQVQRLMPGLRSGQVPEDLRRMNAFMGQAASQVSFSEAEPLAETDESELNLQVAALTELEGVDGLEDEGPAFDKALPEHALAETNPVIEGLLNIGGPDVSAEGRRARGKHGSRGRGVVECYFLYEADMVKNPGTEFSMLAMGLDEAKAVLTARGTRMPQHLIIETDNAVKEGKNQVMAFGSSWLISTNQPFVCISLFRSVSHNYAQDFVERIQATLKPVRGRELVVKMVTGSYDFSVYFSHLGVQVSGLDLPKFHRATETSWTVHELEDEEYTAAPNDAIMLVKEWVTSSCLSQPPQLILPSSFLGRLKDVALVPNGRNVLPQRTADEFRKSAKCFGSEPWCLTEAENYLTDWVDANQRGVHPAPPELKFIWEKSSNLDLWKEYAPGEVRVVTATARPKPKSVAAKAKVKAQAESQATPKAVAKNKAKAAKAKASAPSGKQDQRGQKRPAPDEAEGEVPDQPAAAAAPRGRFGCSKCRYLPGGCRQCRDPAYTARRAAVR</sequence>
<proteinExistence type="predicted"/>
<reference evidence="2 3" key="1">
    <citation type="submission" date="2016-02" db="EMBL/GenBank/DDBJ databases">
        <title>Genome analysis of coral dinoflagellate symbionts highlights evolutionary adaptations to a symbiotic lifestyle.</title>
        <authorList>
            <person name="Aranda M."/>
            <person name="Li Y."/>
            <person name="Liew Y.J."/>
            <person name="Baumgarten S."/>
            <person name="Simakov O."/>
            <person name="Wilson M."/>
            <person name="Piel J."/>
            <person name="Ashoor H."/>
            <person name="Bougouffa S."/>
            <person name="Bajic V.B."/>
            <person name="Ryu T."/>
            <person name="Ravasi T."/>
            <person name="Bayer T."/>
            <person name="Micklem G."/>
            <person name="Kim H."/>
            <person name="Bhak J."/>
            <person name="Lajeunesse T.C."/>
            <person name="Voolstra C.R."/>
        </authorList>
    </citation>
    <scope>NUCLEOTIDE SEQUENCE [LARGE SCALE GENOMIC DNA]</scope>
    <source>
        <strain evidence="2 3">CCMP2467</strain>
    </source>
</reference>
<dbReference type="AlphaFoldDB" id="A0A1Q9CB13"/>
<feature type="compositionally biased region" description="Basic and acidic residues" evidence="1">
    <location>
        <begin position="541"/>
        <end position="551"/>
    </location>
</feature>
<dbReference type="Proteomes" id="UP000186817">
    <property type="component" value="Unassembled WGS sequence"/>
</dbReference>
<dbReference type="EMBL" id="LSRX01001415">
    <property type="protein sequence ID" value="OLP80108.1"/>
    <property type="molecule type" value="Genomic_DNA"/>
</dbReference>
<protein>
    <submittedName>
        <fullName evidence="2">Uncharacterized protein</fullName>
    </submittedName>
</protein>